<dbReference type="InterPro" id="IPR036188">
    <property type="entry name" value="FAD/NAD-bd_sf"/>
</dbReference>
<dbReference type="GO" id="GO:0070221">
    <property type="term" value="P:sulfide oxidation, using sulfide:quinone oxidoreductase"/>
    <property type="evidence" value="ECO:0007669"/>
    <property type="project" value="TreeGrafter"/>
</dbReference>
<dbReference type="PATRIC" id="fig|1420583.3.peg.4171"/>
<dbReference type="FunFam" id="3.50.50.60:FF:000034">
    <property type="entry name" value="sulfide:quinone oxidoreductase, mitochondrial"/>
    <property type="match status" value="1"/>
</dbReference>
<evidence type="ECO:0000256" key="4">
    <source>
        <dbReference type="ARBA" id="ARBA00022827"/>
    </source>
</evidence>
<dbReference type="GO" id="GO:0048038">
    <property type="term" value="F:quinone binding"/>
    <property type="evidence" value="ECO:0007669"/>
    <property type="project" value="UniProtKB-KW"/>
</dbReference>
<dbReference type="EMBL" id="JACT01000006">
    <property type="protein sequence ID" value="KMS52490.1"/>
    <property type="molecule type" value="Genomic_DNA"/>
</dbReference>
<dbReference type="AlphaFoldDB" id="A0A0J8ABD6"/>
<dbReference type="GO" id="GO:0071949">
    <property type="term" value="F:FAD binding"/>
    <property type="evidence" value="ECO:0007669"/>
    <property type="project" value="TreeGrafter"/>
</dbReference>
<gene>
    <name evidence="8" type="ORF">V473_21785</name>
</gene>
<organism evidence="8 9">
    <name type="scientific">Sphingobium cupriresistens LL01</name>
    <dbReference type="NCBI Taxonomy" id="1420583"/>
    <lineage>
        <taxon>Bacteria</taxon>
        <taxon>Pseudomonadati</taxon>
        <taxon>Pseudomonadota</taxon>
        <taxon>Alphaproteobacteria</taxon>
        <taxon>Sphingomonadales</taxon>
        <taxon>Sphingomonadaceae</taxon>
        <taxon>Sphingobium</taxon>
    </lineage>
</organism>
<name>A0A0J8ABD6_9SPHN</name>
<evidence type="ECO:0000256" key="5">
    <source>
        <dbReference type="ARBA" id="ARBA00022946"/>
    </source>
</evidence>
<proteinExistence type="predicted"/>
<evidence type="ECO:0000313" key="8">
    <source>
        <dbReference type="EMBL" id="KMS52490.1"/>
    </source>
</evidence>
<dbReference type="RefSeq" id="WP_066609052.1">
    <property type="nucleotide sequence ID" value="NZ_KQ130437.1"/>
</dbReference>
<keyword evidence="5" id="KW-0809">Transit peptide</keyword>
<dbReference type="InterPro" id="IPR015904">
    <property type="entry name" value="Sulphide_quinone_reductase"/>
</dbReference>
<comment type="cofactor">
    <cofactor evidence="1">
        <name>FAD</name>
        <dbReference type="ChEBI" id="CHEBI:57692"/>
    </cofactor>
</comment>
<evidence type="ECO:0000259" key="7">
    <source>
        <dbReference type="Pfam" id="PF07992"/>
    </source>
</evidence>
<evidence type="ECO:0000256" key="3">
    <source>
        <dbReference type="ARBA" id="ARBA00022719"/>
    </source>
</evidence>
<evidence type="ECO:0000256" key="2">
    <source>
        <dbReference type="ARBA" id="ARBA00022630"/>
    </source>
</evidence>
<dbReference type="Proteomes" id="UP000052232">
    <property type="component" value="Unassembled WGS sequence"/>
</dbReference>
<dbReference type="STRING" id="1420583.V473_21785"/>
<dbReference type="Pfam" id="PF07992">
    <property type="entry name" value="Pyr_redox_2"/>
    <property type="match status" value="1"/>
</dbReference>
<dbReference type="Gene3D" id="3.50.50.60">
    <property type="entry name" value="FAD/NAD(P)-binding domain"/>
    <property type="match status" value="2"/>
</dbReference>
<keyword evidence="9" id="KW-1185">Reference proteome</keyword>
<keyword evidence="4" id="KW-0274">FAD</keyword>
<protein>
    <submittedName>
        <fullName evidence="8">FAD-dependent pyridine nucleotide-disulfide oxidoreductase</fullName>
    </submittedName>
</protein>
<dbReference type="PRINTS" id="PR00411">
    <property type="entry name" value="PNDRDTASEI"/>
</dbReference>
<sequence>MTYDIVIIGGGAAGIATAASVLKRNAKVTIAIADPATDHFYQPGWTMVGAGVFTLEQTRKAEADVMPEGVEWIRLPAITIEPDRNAITLGNGDTLTYHVLIVAPGLRLAWEKIEGLPQALGRNGVTSNYRYDLAPYTYELVKSLRRGRALFSQPPMPIKCAGAPQKAMYLSCDIWRDDGVLPAIDVEFHNAGGALFGVATYVPALMEYVEKYGIDLKFESNLVAVDGDRRIATFERKQGVVSERIEREFDMLHVVPPQVSHNVVAQSALAAANGFDEATLRHKRYDNVFALGDAAGTSNARTAAAARKQAPVVAVNALAALDGKPPVADYDGYGSCPLTVERGKVVLAEFGYGGKLLPSFPSWLLDGTRPTRAAWFLKERMLPPIYWQGMPKRREWMATPYEIGKAA</sequence>
<evidence type="ECO:0000256" key="1">
    <source>
        <dbReference type="ARBA" id="ARBA00001974"/>
    </source>
</evidence>
<reference evidence="8 9" key="1">
    <citation type="journal article" date="2015" name="G3 (Bethesda)">
        <title>Insights into Ongoing Evolution of the Hexachlorocyclohexane Catabolic Pathway from Comparative Genomics of Ten Sphingomonadaceae Strains.</title>
        <authorList>
            <person name="Pearce S.L."/>
            <person name="Oakeshott J.G."/>
            <person name="Pandey G."/>
        </authorList>
    </citation>
    <scope>NUCLEOTIDE SEQUENCE [LARGE SCALE GENOMIC DNA]</scope>
    <source>
        <strain evidence="8 9">LL01</strain>
    </source>
</reference>
<evidence type="ECO:0000256" key="6">
    <source>
        <dbReference type="ARBA" id="ARBA00023002"/>
    </source>
</evidence>
<dbReference type="PANTHER" id="PTHR10632">
    <property type="entry name" value="SULFIDE:QUINONE OXIDOREDUCTASE"/>
    <property type="match status" value="1"/>
</dbReference>
<feature type="domain" description="FAD/NAD(P)-binding" evidence="7">
    <location>
        <begin position="3"/>
        <end position="116"/>
    </location>
</feature>
<dbReference type="PANTHER" id="PTHR10632:SF2">
    <property type="entry name" value="SULFIDE:QUINONE OXIDOREDUCTASE, MITOCHONDRIAL"/>
    <property type="match status" value="1"/>
</dbReference>
<accession>A0A0J8ABD6</accession>
<keyword evidence="3" id="KW-0874">Quinone</keyword>
<comment type="caution">
    <text evidence="8">The sequence shown here is derived from an EMBL/GenBank/DDBJ whole genome shotgun (WGS) entry which is preliminary data.</text>
</comment>
<dbReference type="InterPro" id="IPR023753">
    <property type="entry name" value="FAD/NAD-binding_dom"/>
</dbReference>
<dbReference type="GO" id="GO:0070224">
    <property type="term" value="F:sulfide:quinone oxidoreductase activity"/>
    <property type="evidence" value="ECO:0007669"/>
    <property type="project" value="TreeGrafter"/>
</dbReference>
<dbReference type="SUPFAM" id="SSF51905">
    <property type="entry name" value="FAD/NAD(P)-binding domain"/>
    <property type="match status" value="1"/>
</dbReference>
<keyword evidence="6" id="KW-0560">Oxidoreductase</keyword>
<evidence type="ECO:0000313" key="9">
    <source>
        <dbReference type="Proteomes" id="UP000052232"/>
    </source>
</evidence>
<keyword evidence="2" id="KW-0285">Flavoprotein</keyword>